<dbReference type="EMBL" id="BSPG01000025">
    <property type="protein sequence ID" value="GLS45680.1"/>
    <property type="molecule type" value="Genomic_DNA"/>
</dbReference>
<gene>
    <name evidence="1" type="ORF">GCM10007884_36710</name>
</gene>
<comment type="caution">
    <text evidence="1">The sequence shown here is derived from an EMBL/GenBank/DDBJ whole genome shotgun (WGS) entry which is preliminary data.</text>
</comment>
<sequence length="101" mass="11195">MGRFGLSLVCRAYWIDWRLSAVYSATLAQIADQDLLIPDADDALAMSAICFLSAKAAVPLSANFRHPLHHPIEGGREGEANLQWLLWSRGYMCGYCHAATR</sequence>
<organism evidence="1 2">
    <name type="scientific">Methylobacterium brachythecii</name>
    <dbReference type="NCBI Taxonomy" id="1176177"/>
    <lineage>
        <taxon>Bacteria</taxon>
        <taxon>Pseudomonadati</taxon>
        <taxon>Pseudomonadota</taxon>
        <taxon>Alphaproteobacteria</taxon>
        <taxon>Hyphomicrobiales</taxon>
        <taxon>Methylobacteriaceae</taxon>
        <taxon>Methylobacterium</taxon>
    </lineage>
</organism>
<dbReference type="Proteomes" id="UP001156881">
    <property type="component" value="Unassembled WGS sequence"/>
</dbReference>
<name>A0ABQ6D6L4_9HYPH</name>
<reference evidence="2" key="1">
    <citation type="journal article" date="2019" name="Int. J. Syst. Evol. Microbiol.">
        <title>The Global Catalogue of Microorganisms (GCM) 10K type strain sequencing project: providing services to taxonomists for standard genome sequencing and annotation.</title>
        <authorList>
            <consortium name="The Broad Institute Genomics Platform"/>
            <consortium name="The Broad Institute Genome Sequencing Center for Infectious Disease"/>
            <person name="Wu L."/>
            <person name="Ma J."/>
        </authorList>
    </citation>
    <scope>NUCLEOTIDE SEQUENCE [LARGE SCALE GENOMIC DNA]</scope>
    <source>
        <strain evidence="2">NBRC 107710</strain>
    </source>
</reference>
<evidence type="ECO:0000313" key="1">
    <source>
        <dbReference type="EMBL" id="GLS45680.1"/>
    </source>
</evidence>
<evidence type="ECO:0000313" key="2">
    <source>
        <dbReference type="Proteomes" id="UP001156881"/>
    </source>
</evidence>
<accession>A0ABQ6D6L4</accession>
<proteinExistence type="predicted"/>
<protein>
    <submittedName>
        <fullName evidence="1">Uncharacterized protein</fullName>
    </submittedName>
</protein>
<keyword evidence="2" id="KW-1185">Reference proteome</keyword>